<reference evidence="1" key="1">
    <citation type="submission" date="2023-06" db="EMBL/GenBank/DDBJ databases">
        <title>Draft genome sequence of Nocardioides sp. SOB77.</title>
        <authorList>
            <person name="Zhang G."/>
        </authorList>
    </citation>
    <scope>NUCLEOTIDE SEQUENCE</scope>
    <source>
        <strain evidence="1">SOB77</strain>
    </source>
</reference>
<sequence length="76" mass="7194">MAATTIAGPVSGQPSSAITPAGDLTIGDTSSFAGFNFDGSLTVGANTVTLQSMGFANLGVLTTVAGGTLSAANGVS</sequence>
<accession>A0ABT8FMX3</accession>
<gene>
    <name evidence="1" type="ORF">QWY28_23745</name>
</gene>
<proteinExistence type="predicted"/>
<dbReference type="EMBL" id="JAUHJQ010000176">
    <property type="protein sequence ID" value="MDN4175979.1"/>
    <property type="molecule type" value="Genomic_DNA"/>
</dbReference>
<dbReference type="RefSeq" id="WP_300955365.1">
    <property type="nucleotide sequence ID" value="NZ_JAUHJQ010000176.1"/>
</dbReference>
<dbReference type="Proteomes" id="UP001168620">
    <property type="component" value="Unassembled WGS sequence"/>
</dbReference>
<evidence type="ECO:0000313" key="2">
    <source>
        <dbReference type="Proteomes" id="UP001168620"/>
    </source>
</evidence>
<comment type="caution">
    <text evidence="1">The sequence shown here is derived from an EMBL/GenBank/DDBJ whole genome shotgun (WGS) entry which is preliminary data.</text>
</comment>
<evidence type="ECO:0000313" key="1">
    <source>
        <dbReference type="EMBL" id="MDN4175979.1"/>
    </source>
</evidence>
<protein>
    <submittedName>
        <fullName evidence="1">Uncharacterized protein</fullName>
    </submittedName>
</protein>
<keyword evidence="2" id="KW-1185">Reference proteome</keyword>
<name>A0ABT8FMX3_9ACTN</name>
<feature type="non-terminal residue" evidence="1">
    <location>
        <position position="76"/>
    </location>
</feature>
<organism evidence="1 2">
    <name type="scientific">Nocardioides oceani</name>
    <dbReference type="NCBI Taxonomy" id="3058369"/>
    <lineage>
        <taxon>Bacteria</taxon>
        <taxon>Bacillati</taxon>
        <taxon>Actinomycetota</taxon>
        <taxon>Actinomycetes</taxon>
        <taxon>Propionibacteriales</taxon>
        <taxon>Nocardioidaceae</taxon>
        <taxon>Nocardioides</taxon>
    </lineage>
</organism>